<feature type="modified residue" description="4-aspartylphosphate" evidence="6">
    <location>
        <position position="54"/>
    </location>
</feature>
<dbReference type="CDD" id="cd00009">
    <property type="entry name" value="AAA"/>
    <property type="match status" value="1"/>
</dbReference>
<proteinExistence type="predicted"/>
<dbReference type="GO" id="GO:0043565">
    <property type="term" value="F:sequence-specific DNA binding"/>
    <property type="evidence" value="ECO:0007669"/>
    <property type="project" value="InterPro"/>
</dbReference>
<gene>
    <name evidence="9" type="ORF">GCM10011416_09140</name>
</gene>
<evidence type="ECO:0000259" key="8">
    <source>
        <dbReference type="PROSITE" id="PS50110"/>
    </source>
</evidence>
<dbReference type="SUPFAM" id="SSF52540">
    <property type="entry name" value="P-loop containing nucleoside triphosphate hydrolases"/>
    <property type="match status" value="1"/>
</dbReference>
<dbReference type="InterPro" id="IPR009057">
    <property type="entry name" value="Homeodomain-like_sf"/>
</dbReference>
<evidence type="ECO:0000313" key="10">
    <source>
        <dbReference type="Proteomes" id="UP000633278"/>
    </source>
</evidence>
<dbReference type="InterPro" id="IPR002197">
    <property type="entry name" value="HTH_Fis"/>
</dbReference>
<dbReference type="InterPro" id="IPR001789">
    <property type="entry name" value="Sig_transdc_resp-reg_receiver"/>
</dbReference>
<dbReference type="EMBL" id="BMJW01000001">
    <property type="protein sequence ID" value="GGG94062.1"/>
    <property type="molecule type" value="Genomic_DNA"/>
</dbReference>
<name>A0A917HXG7_9FLAO</name>
<keyword evidence="3" id="KW-0805">Transcription regulation</keyword>
<dbReference type="FunFam" id="3.40.50.300:FF:000006">
    <property type="entry name" value="DNA-binding transcriptional regulator NtrC"/>
    <property type="match status" value="1"/>
</dbReference>
<evidence type="ECO:0000256" key="4">
    <source>
        <dbReference type="ARBA" id="ARBA00023125"/>
    </source>
</evidence>
<dbReference type="InterPro" id="IPR027417">
    <property type="entry name" value="P-loop_NTPase"/>
</dbReference>
<dbReference type="InterPro" id="IPR011006">
    <property type="entry name" value="CheY-like_superfamily"/>
</dbReference>
<dbReference type="Gene3D" id="3.40.50.2300">
    <property type="match status" value="1"/>
</dbReference>
<keyword evidence="5" id="KW-0804">Transcription</keyword>
<keyword evidence="4" id="KW-0238">DNA-binding</keyword>
<dbReference type="Pfam" id="PF00072">
    <property type="entry name" value="Response_reg"/>
    <property type="match status" value="1"/>
</dbReference>
<dbReference type="GO" id="GO:0005524">
    <property type="term" value="F:ATP binding"/>
    <property type="evidence" value="ECO:0007669"/>
    <property type="project" value="UniProtKB-KW"/>
</dbReference>
<dbReference type="InterPro" id="IPR003593">
    <property type="entry name" value="AAA+_ATPase"/>
</dbReference>
<dbReference type="RefSeq" id="WP_188598087.1">
    <property type="nucleotide sequence ID" value="NZ_BMJW01000001.1"/>
</dbReference>
<accession>A0A917HXG7</accession>
<dbReference type="GO" id="GO:0000160">
    <property type="term" value="P:phosphorelay signal transduction system"/>
    <property type="evidence" value="ECO:0007669"/>
    <property type="project" value="InterPro"/>
</dbReference>
<dbReference type="Gene3D" id="3.40.50.300">
    <property type="entry name" value="P-loop containing nucleotide triphosphate hydrolases"/>
    <property type="match status" value="1"/>
</dbReference>
<reference evidence="9" key="2">
    <citation type="submission" date="2020-09" db="EMBL/GenBank/DDBJ databases">
        <authorList>
            <person name="Sun Q."/>
            <person name="Zhou Y."/>
        </authorList>
    </citation>
    <scope>NUCLEOTIDE SEQUENCE</scope>
    <source>
        <strain evidence="9">CGMCC 1.15763</strain>
    </source>
</reference>
<protein>
    <submittedName>
        <fullName evidence="9">Sigma-54-dependent Fis family transcriptional regulator</fullName>
    </submittedName>
</protein>
<sequence>MKKGTVLIVDDNTTILVALKLLLQPHFKSVKTIENPNLLLSFPNLKEVDVLLLDMNFTKGTNTGNEGLYWFQRIHELAPNTSVVMMTAYGDVELVVKTLKKGATDFVLKPWDNKKLLATVQSAYQLSRSNKEVNSLKENEKNLKSLINAPNTDAIIGQSSAFKAVMSMVEKVAKTDANILITGENGTGKEIIAKKIQALSTRKNNLLISVDLGAIPESLFESELFGHKKGAYTDAIEDRVGKFEIANKGTLFLDEIGNTPIQLQSKLLQVLQNRTITKVGENKQIPIDIRLICATNCNLEQMVADGSFREDLLYRINTIHIELPALRDRKEDIALLTKHYLALFAKKYNKPNIKIHASALQKLEKHTWPGNIRELKHTVERIVILTESMQITSNDIFFKNSKNTRFKEDVTLDEMEKNMIINALEKHDGNMSTAAKQLGITRQTLYNKTKKHLPK</sequence>
<feature type="domain" description="Response regulatory" evidence="8">
    <location>
        <begin position="5"/>
        <end position="124"/>
    </location>
</feature>
<dbReference type="PROSITE" id="PS00688">
    <property type="entry name" value="SIGMA54_INTERACT_3"/>
    <property type="match status" value="1"/>
</dbReference>
<comment type="caution">
    <text evidence="9">The sequence shown here is derived from an EMBL/GenBank/DDBJ whole genome shotgun (WGS) entry which is preliminary data.</text>
</comment>
<dbReference type="InterPro" id="IPR025943">
    <property type="entry name" value="Sigma_54_int_dom_ATP-bd_2"/>
</dbReference>
<dbReference type="PROSITE" id="PS00676">
    <property type="entry name" value="SIGMA54_INTERACT_2"/>
    <property type="match status" value="1"/>
</dbReference>
<evidence type="ECO:0000256" key="2">
    <source>
        <dbReference type="ARBA" id="ARBA00022840"/>
    </source>
</evidence>
<evidence type="ECO:0000313" key="9">
    <source>
        <dbReference type="EMBL" id="GGG94062.1"/>
    </source>
</evidence>
<dbReference type="Pfam" id="PF25601">
    <property type="entry name" value="AAA_lid_14"/>
    <property type="match status" value="1"/>
</dbReference>
<evidence type="ECO:0000256" key="5">
    <source>
        <dbReference type="ARBA" id="ARBA00023163"/>
    </source>
</evidence>
<dbReference type="AlphaFoldDB" id="A0A917HXG7"/>
<dbReference type="PROSITE" id="PS50045">
    <property type="entry name" value="SIGMA54_INTERACT_4"/>
    <property type="match status" value="1"/>
</dbReference>
<dbReference type="Gene3D" id="1.10.8.60">
    <property type="match status" value="1"/>
</dbReference>
<dbReference type="GO" id="GO:0006355">
    <property type="term" value="P:regulation of DNA-templated transcription"/>
    <property type="evidence" value="ECO:0007669"/>
    <property type="project" value="InterPro"/>
</dbReference>
<keyword evidence="6" id="KW-0597">Phosphoprotein</keyword>
<dbReference type="Gene3D" id="1.10.10.60">
    <property type="entry name" value="Homeodomain-like"/>
    <property type="match status" value="1"/>
</dbReference>
<dbReference type="SUPFAM" id="SSF46689">
    <property type="entry name" value="Homeodomain-like"/>
    <property type="match status" value="1"/>
</dbReference>
<dbReference type="InterPro" id="IPR058031">
    <property type="entry name" value="AAA_lid_NorR"/>
</dbReference>
<dbReference type="SMART" id="SM00448">
    <property type="entry name" value="REC"/>
    <property type="match status" value="1"/>
</dbReference>
<keyword evidence="1" id="KW-0547">Nucleotide-binding</keyword>
<evidence type="ECO:0000256" key="3">
    <source>
        <dbReference type="ARBA" id="ARBA00023015"/>
    </source>
</evidence>
<dbReference type="Proteomes" id="UP000633278">
    <property type="component" value="Unassembled WGS sequence"/>
</dbReference>
<dbReference type="InterPro" id="IPR025944">
    <property type="entry name" value="Sigma_54_int_dom_CS"/>
</dbReference>
<evidence type="ECO:0000259" key="7">
    <source>
        <dbReference type="PROSITE" id="PS50045"/>
    </source>
</evidence>
<dbReference type="PROSITE" id="PS50110">
    <property type="entry name" value="RESPONSE_REGULATORY"/>
    <property type="match status" value="1"/>
</dbReference>
<evidence type="ECO:0000256" key="1">
    <source>
        <dbReference type="ARBA" id="ARBA00022741"/>
    </source>
</evidence>
<dbReference type="PRINTS" id="PR01590">
    <property type="entry name" value="HTHFIS"/>
</dbReference>
<evidence type="ECO:0000256" key="6">
    <source>
        <dbReference type="PROSITE-ProRule" id="PRU00169"/>
    </source>
</evidence>
<dbReference type="Pfam" id="PF00158">
    <property type="entry name" value="Sigma54_activat"/>
    <property type="match status" value="1"/>
</dbReference>
<dbReference type="SMART" id="SM00382">
    <property type="entry name" value="AAA"/>
    <property type="match status" value="1"/>
</dbReference>
<dbReference type="InterPro" id="IPR002078">
    <property type="entry name" value="Sigma_54_int"/>
</dbReference>
<dbReference type="CDD" id="cd00156">
    <property type="entry name" value="REC"/>
    <property type="match status" value="1"/>
</dbReference>
<reference evidence="9" key="1">
    <citation type="journal article" date="2014" name="Int. J. Syst. Evol. Microbiol.">
        <title>Complete genome sequence of Corynebacterium casei LMG S-19264T (=DSM 44701T), isolated from a smear-ripened cheese.</title>
        <authorList>
            <consortium name="US DOE Joint Genome Institute (JGI-PGF)"/>
            <person name="Walter F."/>
            <person name="Albersmeier A."/>
            <person name="Kalinowski J."/>
            <person name="Ruckert C."/>
        </authorList>
    </citation>
    <scope>NUCLEOTIDE SEQUENCE</scope>
    <source>
        <strain evidence="9">CGMCC 1.15763</strain>
    </source>
</reference>
<dbReference type="PANTHER" id="PTHR32071">
    <property type="entry name" value="TRANSCRIPTIONAL REGULATORY PROTEIN"/>
    <property type="match status" value="1"/>
</dbReference>
<keyword evidence="10" id="KW-1185">Reference proteome</keyword>
<dbReference type="Pfam" id="PF02954">
    <property type="entry name" value="HTH_8"/>
    <property type="match status" value="1"/>
</dbReference>
<feature type="domain" description="Sigma-54 factor interaction" evidence="7">
    <location>
        <begin position="155"/>
        <end position="384"/>
    </location>
</feature>
<dbReference type="SUPFAM" id="SSF52172">
    <property type="entry name" value="CheY-like"/>
    <property type="match status" value="1"/>
</dbReference>
<organism evidence="9 10">
    <name type="scientific">Polaribacter pacificus</name>
    <dbReference type="NCBI Taxonomy" id="1775173"/>
    <lineage>
        <taxon>Bacteria</taxon>
        <taxon>Pseudomonadati</taxon>
        <taxon>Bacteroidota</taxon>
        <taxon>Flavobacteriia</taxon>
        <taxon>Flavobacteriales</taxon>
        <taxon>Flavobacteriaceae</taxon>
    </lineage>
</organism>
<dbReference type="PANTHER" id="PTHR32071:SF113">
    <property type="entry name" value="ALGINATE BIOSYNTHESIS TRANSCRIPTIONAL REGULATORY PROTEIN ALGB"/>
    <property type="match status" value="1"/>
</dbReference>
<keyword evidence="2" id="KW-0067">ATP-binding</keyword>